<dbReference type="Pfam" id="PF00550">
    <property type="entry name" value="PP-binding"/>
    <property type="match status" value="1"/>
</dbReference>
<keyword evidence="1" id="KW-0596">Phosphopantetheine</keyword>
<dbReference type="AlphaFoldDB" id="A0A2T1LYZ1"/>
<gene>
    <name evidence="4" type="ORF">C7H19_10375</name>
</gene>
<accession>A0A2T1LYZ1</accession>
<organism evidence="4 5">
    <name type="scientific">Aphanothece hegewaldii CCALA 016</name>
    <dbReference type="NCBI Taxonomy" id="2107694"/>
    <lineage>
        <taxon>Bacteria</taxon>
        <taxon>Bacillati</taxon>
        <taxon>Cyanobacteriota</taxon>
        <taxon>Cyanophyceae</taxon>
        <taxon>Oscillatoriophycideae</taxon>
        <taxon>Chroococcales</taxon>
        <taxon>Aphanothecaceae</taxon>
        <taxon>Aphanothece</taxon>
    </lineage>
</organism>
<dbReference type="PROSITE" id="PS50075">
    <property type="entry name" value="CARRIER"/>
    <property type="match status" value="1"/>
</dbReference>
<dbReference type="Proteomes" id="UP000239001">
    <property type="component" value="Unassembled WGS sequence"/>
</dbReference>
<evidence type="ECO:0000256" key="1">
    <source>
        <dbReference type="ARBA" id="ARBA00022450"/>
    </source>
</evidence>
<dbReference type="OrthoDB" id="425617at2"/>
<evidence type="ECO:0000313" key="5">
    <source>
        <dbReference type="Proteomes" id="UP000239001"/>
    </source>
</evidence>
<dbReference type="SUPFAM" id="SSF47336">
    <property type="entry name" value="ACP-like"/>
    <property type="match status" value="1"/>
</dbReference>
<dbReference type="InterPro" id="IPR036736">
    <property type="entry name" value="ACP-like_sf"/>
</dbReference>
<reference evidence="4 5" key="2">
    <citation type="submission" date="2018-03" db="EMBL/GenBank/DDBJ databases">
        <authorList>
            <person name="Keele B.F."/>
        </authorList>
    </citation>
    <scope>NUCLEOTIDE SEQUENCE [LARGE SCALE GENOMIC DNA]</scope>
    <source>
        <strain evidence="4 5">CCALA 016</strain>
    </source>
</reference>
<name>A0A2T1LYZ1_9CHRO</name>
<dbReference type="RefSeq" id="WP_106456815.1">
    <property type="nucleotide sequence ID" value="NZ_PXOH01000008.1"/>
</dbReference>
<evidence type="ECO:0000259" key="3">
    <source>
        <dbReference type="PROSITE" id="PS50075"/>
    </source>
</evidence>
<feature type="domain" description="Carrier" evidence="3">
    <location>
        <begin position="15"/>
        <end position="92"/>
    </location>
</feature>
<sequence length="92" mass="10494">MSYSSLESTKSQKRPEASVIQDWLSSYLAQLLEIDLQEIEPQTSFERYGLDSSAMVVLSGDLQEWLGQKLDPTLLYDYPNIETLAQYLAQQS</sequence>
<dbReference type="Gene3D" id="1.10.1200.10">
    <property type="entry name" value="ACP-like"/>
    <property type="match status" value="1"/>
</dbReference>
<reference evidence="4 5" key="1">
    <citation type="submission" date="2018-03" db="EMBL/GenBank/DDBJ databases">
        <title>The ancient ancestry and fast evolution of plastids.</title>
        <authorList>
            <person name="Moore K.R."/>
            <person name="Magnabosco C."/>
            <person name="Momper L."/>
            <person name="Gold D.A."/>
            <person name="Bosak T."/>
            <person name="Fournier G.P."/>
        </authorList>
    </citation>
    <scope>NUCLEOTIDE SEQUENCE [LARGE SCALE GENOMIC DNA]</scope>
    <source>
        <strain evidence="4 5">CCALA 016</strain>
    </source>
</reference>
<keyword evidence="2" id="KW-0597">Phosphoprotein</keyword>
<evidence type="ECO:0000256" key="2">
    <source>
        <dbReference type="ARBA" id="ARBA00022553"/>
    </source>
</evidence>
<keyword evidence="5" id="KW-1185">Reference proteome</keyword>
<dbReference type="InterPro" id="IPR009081">
    <property type="entry name" value="PP-bd_ACP"/>
</dbReference>
<proteinExistence type="predicted"/>
<comment type="caution">
    <text evidence="4">The sequence shown here is derived from an EMBL/GenBank/DDBJ whole genome shotgun (WGS) entry which is preliminary data.</text>
</comment>
<dbReference type="InterPro" id="IPR020806">
    <property type="entry name" value="PKS_PP-bd"/>
</dbReference>
<dbReference type="GO" id="GO:0031177">
    <property type="term" value="F:phosphopantetheine binding"/>
    <property type="evidence" value="ECO:0007669"/>
    <property type="project" value="InterPro"/>
</dbReference>
<dbReference type="SMART" id="SM00823">
    <property type="entry name" value="PKS_PP"/>
    <property type="match status" value="1"/>
</dbReference>
<protein>
    <submittedName>
        <fullName evidence="4">Phosphopantetheine-binding protein</fullName>
    </submittedName>
</protein>
<evidence type="ECO:0000313" key="4">
    <source>
        <dbReference type="EMBL" id="PSF37574.1"/>
    </source>
</evidence>
<dbReference type="SMART" id="SM01294">
    <property type="entry name" value="PKS_PP_betabranch"/>
    <property type="match status" value="1"/>
</dbReference>
<dbReference type="EMBL" id="PXOH01000008">
    <property type="protein sequence ID" value="PSF37574.1"/>
    <property type="molecule type" value="Genomic_DNA"/>
</dbReference>